<dbReference type="InterPro" id="IPR000340">
    <property type="entry name" value="Dual-sp_phosphatase_cat-dom"/>
</dbReference>
<dbReference type="PROSITE" id="PS50054">
    <property type="entry name" value="TYR_PHOSPHATASE_DUAL"/>
    <property type="match status" value="1"/>
</dbReference>
<protein>
    <submittedName>
        <fullName evidence="6">Protein-tyrosine-phosphatase MKP1</fullName>
    </submittedName>
</protein>
<dbReference type="InterPro" id="IPR016130">
    <property type="entry name" value="Tyr_Pase_AS"/>
</dbReference>
<feature type="domain" description="Tyrosine specific protein phosphatases" evidence="5">
    <location>
        <begin position="484"/>
        <end position="542"/>
    </location>
</feature>
<feature type="compositionally biased region" description="Low complexity" evidence="3">
    <location>
        <begin position="365"/>
        <end position="378"/>
    </location>
</feature>
<dbReference type="Pfam" id="PF00782">
    <property type="entry name" value="DSPc"/>
    <property type="match status" value="1"/>
</dbReference>
<gene>
    <name evidence="6" type="ORF">AKO1_012503</name>
</gene>
<dbReference type="Pfam" id="PF25466">
    <property type="entry name" value="MPK1_gelsolin_C"/>
    <property type="match status" value="1"/>
</dbReference>
<dbReference type="CDD" id="cd14498">
    <property type="entry name" value="DSP"/>
    <property type="match status" value="1"/>
</dbReference>
<evidence type="ECO:0000256" key="1">
    <source>
        <dbReference type="ARBA" id="ARBA00022801"/>
    </source>
</evidence>
<sequence>MGANISIDTSPMSFSSFVKLHVTQIPKSKDGFKSNIKAWSFQPDGKDHTETEVLPVDFTRFDNFDNAKCYIVLHLFKRNTSNKQNKEYSNNNSQGRSLFNLAVGASKQLTPRGLEHRFSINDLQTTFFQDALLQQKTLAHDQNSQMGHDLYLWHGKQSSSSTQASAITRGFELERKLLERNLCDLVFDNCSPAPITKYFNDDVPSVDRQDLSNHKTSSVALYMSMYQHSHLFRALANNASSNSDNDVDEYHDIAFRSLLQLPPMDFESTNAQQNNYSHNNEQPSSPRNVHDDDDDDYMSTSSRSSRDDDSADVIEPPRIQQMKIPPIGIKLPVRISQETDNSTTSPRKRTLPEGFALDSERSKRGQSSRSGSASFRLSLDTIDRSENPLDPSPTPRSKLIQSQLNQRPMSGQELVVYYRKICSKVHDFMYLGSDLVARNKEELLSNNITHIVNAALTVCDVYFPNDFEYLALSLYDSGHESMIGVFFGVIEFIEKARIQGGNVYIHCYEGVSRSTTLTIGYLMWKTMDTFNNIVENVKIKRPVTCPNSGFIVQLLQWEKMLHNPQYYLYRISALNDMYSQHGQLIPKLCRGNTLDHRTCFVLHAAPMNKVFIWIGEKLILPTLPEQARNLANLLQKYFSKNGEMEVVGSQDAQFQQALDQCPVDRTATQADVYPDLNHMLDTGSTASNKKEPVANQSHIEAADVDSNNDSDDDLIEGGELYEYPSLDKIENFDSEDLDSRDVYILCPSQKDIIYVWVGADCDAQIKRNESIEYTGQDAGKVFISKKCLAATTRIVVVSQDQEPDEFWNYFESG</sequence>
<dbReference type="EMBL" id="JAOPGA020000776">
    <property type="protein sequence ID" value="KAL0481601.1"/>
    <property type="molecule type" value="Genomic_DNA"/>
</dbReference>
<dbReference type="InterPro" id="IPR000387">
    <property type="entry name" value="Tyr_Pase_dom"/>
</dbReference>
<dbReference type="GO" id="GO:0051015">
    <property type="term" value="F:actin filament binding"/>
    <property type="evidence" value="ECO:0007669"/>
    <property type="project" value="InterPro"/>
</dbReference>
<dbReference type="PANTHER" id="PTHR46381:SF2">
    <property type="entry name" value="MAP KINASE PHOSPHATASE"/>
    <property type="match status" value="1"/>
</dbReference>
<dbReference type="PROSITE" id="PS50056">
    <property type="entry name" value="TYR_PHOSPHATASE_2"/>
    <property type="match status" value="1"/>
</dbReference>
<feature type="compositionally biased region" description="Polar residues" evidence="3">
    <location>
        <begin position="336"/>
        <end position="345"/>
    </location>
</feature>
<organism evidence="6 7">
    <name type="scientific">Acrasis kona</name>
    <dbReference type="NCBI Taxonomy" id="1008807"/>
    <lineage>
        <taxon>Eukaryota</taxon>
        <taxon>Discoba</taxon>
        <taxon>Heterolobosea</taxon>
        <taxon>Tetramitia</taxon>
        <taxon>Eutetramitia</taxon>
        <taxon>Acrasidae</taxon>
        <taxon>Acrasis</taxon>
    </lineage>
</organism>
<evidence type="ECO:0000313" key="6">
    <source>
        <dbReference type="EMBL" id="KAL0481601.1"/>
    </source>
</evidence>
<dbReference type="PROSITE" id="PS00383">
    <property type="entry name" value="TYR_PHOSPHATASE_1"/>
    <property type="match status" value="1"/>
</dbReference>
<name>A0AAW2YVW9_9EUKA</name>
<feature type="region of interest" description="Disordered" evidence="3">
    <location>
        <begin position="267"/>
        <end position="398"/>
    </location>
</feature>
<dbReference type="Proteomes" id="UP001431209">
    <property type="component" value="Unassembled WGS sequence"/>
</dbReference>
<keyword evidence="2" id="KW-0904">Protein phosphatase</keyword>
<comment type="caution">
    <text evidence="6">The sequence shown here is derived from an EMBL/GenBank/DDBJ whole genome shotgun (WGS) entry which is preliminary data.</text>
</comment>
<dbReference type="InterPro" id="IPR057528">
    <property type="entry name" value="MPK1_C"/>
</dbReference>
<dbReference type="Gene3D" id="3.90.190.10">
    <property type="entry name" value="Protein tyrosine phosphatase superfamily"/>
    <property type="match status" value="1"/>
</dbReference>
<dbReference type="InterPro" id="IPR007122">
    <property type="entry name" value="Villin/Gelsolin"/>
</dbReference>
<keyword evidence="7" id="KW-1185">Reference proteome</keyword>
<feature type="compositionally biased region" description="Polar residues" evidence="3">
    <location>
        <begin position="267"/>
        <end position="283"/>
    </location>
</feature>
<evidence type="ECO:0000256" key="2">
    <source>
        <dbReference type="ARBA" id="ARBA00022912"/>
    </source>
</evidence>
<dbReference type="PANTHER" id="PTHR46381">
    <property type="entry name" value="MKPA PROTEIN"/>
    <property type="match status" value="1"/>
</dbReference>
<dbReference type="SMART" id="SM00195">
    <property type="entry name" value="DSPc"/>
    <property type="match status" value="1"/>
</dbReference>
<dbReference type="InterPro" id="IPR020422">
    <property type="entry name" value="TYR_PHOSPHATASE_DUAL_dom"/>
</dbReference>
<dbReference type="SUPFAM" id="SSF55753">
    <property type="entry name" value="Actin depolymerizing proteins"/>
    <property type="match status" value="2"/>
</dbReference>
<keyword evidence="1" id="KW-0378">Hydrolase</keyword>
<evidence type="ECO:0000259" key="5">
    <source>
        <dbReference type="PROSITE" id="PS50056"/>
    </source>
</evidence>
<dbReference type="GO" id="GO:0004721">
    <property type="term" value="F:phosphoprotein phosphatase activity"/>
    <property type="evidence" value="ECO:0007669"/>
    <property type="project" value="UniProtKB-KW"/>
</dbReference>
<evidence type="ECO:0000259" key="4">
    <source>
        <dbReference type="PROSITE" id="PS50054"/>
    </source>
</evidence>
<dbReference type="InterPro" id="IPR029006">
    <property type="entry name" value="ADF-H/Gelsolin-like_dom_sf"/>
</dbReference>
<proteinExistence type="predicted"/>
<dbReference type="SUPFAM" id="SSF52799">
    <property type="entry name" value="(Phosphotyrosine protein) phosphatases II"/>
    <property type="match status" value="1"/>
</dbReference>
<dbReference type="Gene3D" id="3.40.20.10">
    <property type="entry name" value="Severin"/>
    <property type="match status" value="2"/>
</dbReference>
<dbReference type="InterPro" id="IPR029021">
    <property type="entry name" value="Prot-tyrosine_phosphatase-like"/>
</dbReference>
<feature type="domain" description="Tyrosine-protein phosphatase" evidence="4">
    <location>
        <begin position="421"/>
        <end position="563"/>
    </location>
</feature>
<accession>A0AAW2YVW9</accession>
<reference evidence="6 7" key="1">
    <citation type="submission" date="2024-03" db="EMBL/GenBank/DDBJ databases">
        <title>The Acrasis kona genome and developmental transcriptomes reveal deep origins of eukaryotic multicellular pathways.</title>
        <authorList>
            <person name="Sheikh S."/>
            <person name="Fu C.-J."/>
            <person name="Brown M.W."/>
            <person name="Baldauf S.L."/>
        </authorList>
    </citation>
    <scope>NUCLEOTIDE SEQUENCE [LARGE SCALE GENOMIC DNA]</scope>
    <source>
        <strain evidence="6 7">ATCC MYA-3509</strain>
    </source>
</reference>
<dbReference type="AlphaFoldDB" id="A0AAW2YVW9"/>
<dbReference type="SMART" id="SM00262">
    <property type="entry name" value="GEL"/>
    <property type="match status" value="1"/>
</dbReference>
<evidence type="ECO:0000313" key="7">
    <source>
        <dbReference type="Proteomes" id="UP001431209"/>
    </source>
</evidence>
<evidence type="ECO:0000256" key="3">
    <source>
        <dbReference type="SAM" id="MobiDB-lite"/>
    </source>
</evidence>